<dbReference type="EC" id="6.3.5.-" evidence="1"/>
<dbReference type="GO" id="GO:0050567">
    <property type="term" value="F:glutaminyl-tRNA synthase (glutamine-hydrolyzing) activity"/>
    <property type="evidence" value="ECO:0007669"/>
    <property type="project" value="UniProtKB-UniRule"/>
</dbReference>
<dbReference type="InterPro" id="IPR036113">
    <property type="entry name" value="Asp/Glu-ADT_sf_sub_c"/>
</dbReference>
<dbReference type="NCBIfam" id="TIGR00135">
    <property type="entry name" value="gatC"/>
    <property type="match status" value="1"/>
</dbReference>
<gene>
    <name evidence="1" type="primary">gatC</name>
    <name evidence="2" type="ORF">COV34_00180</name>
</gene>
<keyword evidence="2" id="KW-0808">Transferase</keyword>
<dbReference type="InterPro" id="IPR003837">
    <property type="entry name" value="GatC"/>
</dbReference>
<comment type="function">
    <text evidence="1">Allows the formation of correctly charged Asn-tRNA(Asn) or Gln-tRNA(Gln) through the transamidation of misacylated Asp-tRNA(Asn) or Glu-tRNA(Gln) in organisms which lack either or both of asparaginyl-tRNA or glutaminyl-tRNA synthetases. The reaction takes place in the presence of glutamine and ATP through an activated phospho-Asp-tRNA(Asn) or phospho-Glu-tRNA(Gln).</text>
</comment>
<proteinExistence type="inferred from homology"/>
<organism evidence="2 3">
    <name type="scientific">Candidatus Zambryskibacteria bacterium CG10_big_fil_rev_8_21_14_0_10_42_12</name>
    <dbReference type="NCBI Taxonomy" id="1975115"/>
    <lineage>
        <taxon>Bacteria</taxon>
        <taxon>Candidatus Zambryskiibacteriota</taxon>
    </lineage>
</organism>
<accession>A0A2H0QYG4</accession>
<dbReference type="Gene3D" id="1.10.20.60">
    <property type="entry name" value="Glu-tRNAGln amidotransferase C subunit, N-terminal domain"/>
    <property type="match status" value="1"/>
</dbReference>
<dbReference type="GO" id="GO:0006412">
    <property type="term" value="P:translation"/>
    <property type="evidence" value="ECO:0007669"/>
    <property type="project" value="UniProtKB-UniRule"/>
</dbReference>
<keyword evidence="1" id="KW-0648">Protein biosynthesis</keyword>
<evidence type="ECO:0000256" key="1">
    <source>
        <dbReference type="HAMAP-Rule" id="MF_00122"/>
    </source>
</evidence>
<comment type="catalytic activity">
    <reaction evidence="1">
        <text>L-glutamyl-tRNA(Gln) + L-glutamine + ATP + H2O = L-glutaminyl-tRNA(Gln) + L-glutamate + ADP + phosphate + H(+)</text>
        <dbReference type="Rhea" id="RHEA:17521"/>
        <dbReference type="Rhea" id="RHEA-COMP:9681"/>
        <dbReference type="Rhea" id="RHEA-COMP:9684"/>
        <dbReference type="ChEBI" id="CHEBI:15377"/>
        <dbReference type="ChEBI" id="CHEBI:15378"/>
        <dbReference type="ChEBI" id="CHEBI:29985"/>
        <dbReference type="ChEBI" id="CHEBI:30616"/>
        <dbReference type="ChEBI" id="CHEBI:43474"/>
        <dbReference type="ChEBI" id="CHEBI:58359"/>
        <dbReference type="ChEBI" id="CHEBI:78520"/>
        <dbReference type="ChEBI" id="CHEBI:78521"/>
        <dbReference type="ChEBI" id="CHEBI:456216"/>
    </reaction>
</comment>
<dbReference type="AlphaFoldDB" id="A0A2H0QYG4"/>
<comment type="catalytic activity">
    <reaction evidence="1">
        <text>L-aspartyl-tRNA(Asn) + L-glutamine + ATP + H2O = L-asparaginyl-tRNA(Asn) + L-glutamate + ADP + phosphate + 2 H(+)</text>
        <dbReference type="Rhea" id="RHEA:14513"/>
        <dbReference type="Rhea" id="RHEA-COMP:9674"/>
        <dbReference type="Rhea" id="RHEA-COMP:9677"/>
        <dbReference type="ChEBI" id="CHEBI:15377"/>
        <dbReference type="ChEBI" id="CHEBI:15378"/>
        <dbReference type="ChEBI" id="CHEBI:29985"/>
        <dbReference type="ChEBI" id="CHEBI:30616"/>
        <dbReference type="ChEBI" id="CHEBI:43474"/>
        <dbReference type="ChEBI" id="CHEBI:58359"/>
        <dbReference type="ChEBI" id="CHEBI:78515"/>
        <dbReference type="ChEBI" id="CHEBI:78516"/>
        <dbReference type="ChEBI" id="CHEBI:456216"/>
    </reaction>
</comment>
<dbReference type="GO" id="GO:0006450">
    <property type="term" value="P:regulation of translational fidelity"/>
    <property type="evidence" value="ECO:0007669"/>
    <property type="project" value="InterPro"/>
</dbReference>
<keyword evidence="1" id="KW-0547">Nucleotide-binding</keyword>
<dbReference type="SUPFAM" id="SSF141000">
    <property type="entry name" value="Glu-tRNAGln amidotransferase C subunit"/>
    <property type="match status" value="1"/>
</dbReference>
<dbReference type="HAMAP" id="MF_00122">
    <property type="entry name" value="GatC"/>
    <property type="match status" value="1"/>
</dbReference>
<comment type="similarity">
    <text evidence="1">Belongs to the GatC family.</text>
</comment>
<dbReference type="Pfam" id="PF02686">
    <property type="entry name" value="GatC"/>
    <property type="match status" value="1"/>
</dbReference>
<evidence type="ECO:0000313" key="3">
    <source>
        <dbReference type="Proteomes" id="UP000231333"/>
    </source>
</evidence>
<dbReference type="GO" id="GO:0016740">
    <property type="term" value="F:transferase activity"/>
    <property type="evidence" value="ECO:0007669"/>
    <property type="project" value="UniProtKB-KW"/>
</dbReference>
<dbReference type="Proteomes" id="UP000231333">
    <property type="component" value="Unassembled WGS sequence"/>
</dbReference>
<comment type="subunit">
    <text evidence="1">Heterotrimer of A, B and C subunits.</text>
</comment>
<protein>
    <recommendedName>
        <fullName evidence="1">Aspartyl/glutamyl-tRNA(Asn/Gln) amidotransferase subunit C</fullName>
        <shortName evidence="1">Asp/Glu-ADT subunit C</shortName>
        <ecNumber evidence="1">6.3.5.-</ecNumber>
    </recommendedName>
</protein>
<sequence>MIKKEDVLKLAQLARIETSEKEAEELAGDLDHILEYVSQVNSLDLSDEKEQTGPIFNVMRDDAHPHESGVHTEELLSASPAREGDYFKVKKIL</sequence>
<evidence type="ECO:0000313" key="2">
    <source>
        <dbReference type="EMBL" id="PIR38844.1"/>
    </source>
</evidence>
<dbReference type="EMBL" id="PCXL01000006">
    <property type="protein sequence ID" value="PIR38844.1"/>
    <property type="molecule type" value="Genomic_DNA"/>
</dbReference>
<keyword evidence="1" id="KW-0436">Ligase</keyword>
<reference evidence="2 3" key="1">
    <citation type="submission" date="2017-09" db="EMBL/GenBank/DDBJ databases">
        <title>Depth-based differentiation of microbial function through sediment-hosted aquifers and enrichment of novel symbionts in the deep terrestrial subsurface.</title>
        <authorList>
            <person name="Probst A.J."/>
            <person name="Ladd B."/>
            <person name="Jarett J.K."/>
            <person name="Geller-Mcgrath D.E."/>
            <person name="Sieber C.M."/>
            <person name="Emerson J.B."/>
            <person name="Anantharaman K."/>
            <person name="Thomas B.C."/>
            <person name="Malmstrom R."/>
            <person name="Stieglmeier M."/>
            <person name="Klingl A."/>
            <person name="Woyke T."/>
            <person name="Ryan C.M."/>
            <person name="Banfield J.F."/>
        </authorList>
    </citation>
    <scope>NUCLEOTIDE SEQUENCE [LARGE SCALE GENOMIC DNA]</scope>
    <source>
        <strain evidence="2">CG10_big_fil_rev_8_21_14_0_10_42_12</strain>
    </source>
</reference>
<name>A0A2H0QYG4_9BACT</name>
<keyword evidence="1" id="KW-0067">ATP-binding</keyword>
<comment type="caution">
    <text evidence="2">The sequence shown here is derived from an EMBL/GenBank/DDBJ whole genome shotgun (WGS) entry which is preliminary data.</text>
</comment>
<dbReference type="GO" id="GO:0050566">
    <property type="term" value="F:asparaginyl-tRNA synthase (glutamine-hydrolyzing) activity"/>
    <property type="evidence" value="ECO:0007669"/>
    <property type="project" value="RHEA"/>
</dbReference>
<dbReference type="GO" id="GO:0005524">
    <property type="term" value="F:ATP binding"/>
    <property type="evidence" value="ECO:0007669"/>
    <property type="project" value="UniProtKB-KW"/>
</dbReference>